<proteinExistence type="predicted"/>
<accession>A0ABW5EPB0</accession>
<gene>
    <name evidence="1" type="ORF">ACFSPV_14905</name>
</gene>
<organism evidence="1 2">
    <name type="scientific">Delftia deserti</name>
    <dbReference type="NCBI Taxonomy" id="1651218"/>
    <lineage>
        <taxon>Bacteria</taxon>
        <taxon>Pseudomonadati</taxon>
        <taxon>Pseudomonadota</taxon>
        <taxon>Betaproteobacteria</taxon>
        <taxon>Burkholderiales</taxon>
        <taxon>Comamonadaceae</taxon>
        <taxon>Delftia</taxon>
    </lineage>
</organism>
<keyword evidence="2" id="KW-1185">Reference proteome</keyword>
<evidence type="ECO:0000313" key="2">
    <source>
        <dbReference type="Proteomes" id="UP001597287"/>
    </source>
</evidence>
<name>A0ABW5EPB0_9BURK</name>
<dbReference type="Proteomes" id="UP001597287">
    <property type="component" value="Unassembled WGS sequence"/>
</dbReference>
<reference evidence="2" key="1">
    <citation type="journal article" date="2019" name="Int. J. Syst. Evol. Microbiol.">
        <title>The Global Catalogue of Microorganisms (GCM) 10K type strain sequencing project: providing services to taxonomists for standard genome sequencing and annotation.</title>
        <authorList>
            <consortium name="The Broad Institute Genomics Platform"/>
            <consortium name="The Broad Institute Genome Sequencing Center for Infectious Disease"/>
            <person name="Wu L."/>
            <person name="Ma J."/>
        </authorList>
    </citation>
    <scope>NUCLEOTIDE SEQUENCE [LARGE SCALE GENOMIC DNA]</scope>
    <source>
        <strain evidence="2">CCUG 62793</strain>
    </source>
</reference>
<sequence>MNILLPKTITPDSFGPATSIPELDSARGEVAWVGSGNYKVGDRRVYERKIYECVKDHTGTAVTPDKLPAEWLFKEPTNRWCPFDQYLFTKARALHSLTYELKGVFVDGVVLYGLEADGLDISVTAGPGGANLIPPVSVDLWQQAYGEFEYLFGDLQRGTHYTLKGLPIHPDARITLTVRRNNADVEAAVGYISIGNQKTLLAPSGDISAVEDGAEVATKDYGYTEDFPDGTYREIEGRKAKNISLSCVIKADQAPFVDSLLTQIAGKAVAIEVSQMAKFSHLATVGKVTGTVRSTGGPTARAEIQIKGNV</sequence>
<protein>
    <submittedName>
        <fullName evidence="1">Uncharacterized protein</fullName>
    </submittedName>
</protein>
<dbReference type="Gene3D" id="2.10.10.20">
    <property type="entry name" value="Carbohydrate-binding module superfamily 5/12"/>
    <property type="match status" value="1"/>
</dbReference>
<dbReference type="RefSeq" id="WP_380106837.1">
    <property type="nucleotide sequence ID" value="NZ_JBHSIH010000001.1"/>
</dbReference>
<comment type="caution">
    <text evidence="1">The sequence shown here is derived from an EMBL/GenBank/DDBJ whole genome shotgun (WGS) entry which is preliminary data.</text>
</comment>
<evidence type="ECO:0000313" key="1">
    <source>
        <dbReference type="EMBL" id="MFD2319995.1"/>
    </source>
</evidence>
<dbReference type="EMBL" id="JBHUIG010000017">
    <property type="protein sequence ID" value="MFD2319995.1"/>
    <property type="molecule type" value="Genomic_DNA"/>
</dbReference>